<dbReference type="Proteomes" id="UP000178622">
    <property type="component" value="Unassembled WGS sequence"/>
</dbReference>
<evidence type="ECO:0000313" key="2">
    <source>
        <dbReference type="Proteomes" id="UP000178622"/>
    </source>
</evidence>
<dbReference type="Gene3D" id="3.40.30.10">
    <property type="entry name" value="Glutaredoxin"/>
    <property type="match status" value="1"/>
</dbReference>
<dbReference type="STRING" id="1859473.BG261_08535"/>
<proteinExistence type="predicted"/>
<protein>
    <recommendedName>
        <fullName evidence="3">Thioredoxin-like fold domain-containing protein</fullName>
    </recommendedName>
</protein>
<dbReference type="SUPFAM" id="SSF52833">
    <property type="entry name" value="Thioredoxin-like"/>
    <property type="match status" value="1"/>
</dbReference>
<evidence type="ECO:0000313" key="1">
    <source>
        <dbReference type="EMBL" id="OFI48319.1"/>
    </source>
</evidence>
<name>A0A1E8GJ96_9LACT</name>
<dbReference type="EMBL" id="MKIR01000026">
    <property type="protein sequence ID" value="OFI48319.1"/>
    <property type="molecule type" value="Genomic_DNA"/>
</dbReference>
<organism evidence="1 2">
    <name type="scientific">Floricoccus tropicus</name>
    <dbReference type="NCBI Taxonomy" id="1859473"/>
    <lineage>
        <taxon>Bacteria</taxon>
        <taxon>Bacillati</taxon>
        <taxon>Bacillota</taxon>
        <taxon>Bacilli</taxon>
        <taxon>Lactobacillales</taxon>
        <taxon>Streptococcaceae</taxon>
        <taxon>Floricoccus</taxon>
    </lineage>
</organism>
<dbReference type="OrthoDB" id="2325842at2"/>
<comment type="caution">
    <text evidence="1">The sequence shown here is derived from an EMBL/GenBank/DDBJ whole genome shotgun (WGS) entry which is preliminary data.</text>
</comment>
<keyword evidence="2" id="KW-1185">Reference proteome</keyword>
<accession>A0A1E8GJ96</accession>
<gene>
    <name evidence="1" type="ORF">BG261_08535</name>
</gene>
<evidence type="ECO:0008006" key="3">
    <source>
        <dbReference type="Google" id="ProtNLM"/>
    </source>
</evidence>
<dbReference type="AlphaFoldDB" id="A0A1E8GJ96"/>
<dbReference type="RefSeq" id="WP_070793325.1">
    <property type="nucleotide sequence ID" value="NZ_MKIR01000026.1"/>
</dbReference>
<dbReference type="InterPro" id="IPR036249">
    <property type="entry name" value="Thioredoxin-like_sf"/>
</dbReference>
<sequence>MQFILKKGKNLRLVDQSNVKEELSEAIKSNLSSKYLDGADNFDVVVSDFETLEVTGDDNQQYDKISKIGYQFEGLTPEQEEVMAKHGFSDSNVLMANLNVIITPLNSGLHVVMYSTPNCMKCRITKQNFAKSIKNDEGIDVSLTVQDYYKDNVDETNVIDILSEDENKKNWSLSKVEKIKEKYGVKSMPLVKIVDNDGHTIDFWSDMDVAAIKKWKEATKNAKN</sequence>
<reference evidence="2" key="1">
    <citation type="submission" date="2016-09" db="EMBL/GenBank/DDBJ databases">
        <title>Draft genome sequence of a novel species of the family Streptococcaceae isolated from flowers.</title>
        <authorList>
            <person name="Chuah L.-O."/>
            <person name="Yap K.-P."/>
            <person name="Thong K.L."/>
            <person name="Liong M.T."/>
            <person name="Ahmad R."/>
            <person name="Rusul G."/>
        </authorList>
    </citation>
    <scope>NUCLEOTIDE SEQUENCE [LARGE SCALE GENOMIC DNA]</scope>
    <source>
        <strain evidence="2">DF1</strain>
    </source>
</reference>